<keyword evidence="3" id="KW-1185">Reference proteome</keyword>
<dbReference type="EMBL" id="JAUEDM010000008">
    <property type="protein sequence ID" value="KAK3313049.1"/>
    <property type="molecule type" value="Genomic_DNA"/>
</dbReference>
<sequence length="127" mass="13899">MPERLTSGRRIHPVDAVQHPLCPSFYQWTGSDTGGAKRAFAAAVIRDPFSVGTTTSGPNAVGPRTPGNLRAKLAVVAVQASCVGITLIFFLYYVNGLAIKLALARRGFDYRDVDRQTDRENLRSRVH</sequence>
<keyword evidence="1" id="KW-0812">Transmembrane</keyword>
<protein>
    <submittedName>
        <fullName evidence="2">Uncharacterized protein</fullName>
    </submittedName>
</protein>
<comment type="caution">
    <text evidence="2">The sequence shown here is derived from an EMBL/GenBank/DDBJ whole genome shotgun (WGS) entry which is preliminary data.</text>
</comment>
<evidence type="ECO:0000313" key="2">
    <source>
        <dbReference type="EMBL" id="KAK3313049.1"/>
    </source>
</evidence>
<keyword evidence="1" id="KW-0472">Membrane</keyword>
<dbReference type="Proteomes" id="UP001283341">
    <property type="component" value="Unassembled WGS sequence"/>
</dbReference>
<proteinExistence type="predicted"/>
<reference evidence="2" key="2">
    <citation type="submission" date="2023-06" db="EMBL/GenBank/DDBJ databases">
        <authorList>
            <consortium name="Lawrence Berkeley National Laboratory"/>
            <person name="Haridas S."/>
            <person name="Hensen N."/>
            <person name="Bonometti L."/>
            <person name="Westerberg I."/>
            <person name="Brannstrom I.O."/>
            <person name="Guillou S."/>
            <person name="Cros-Aarteil S."/>
            <person name="Calhoun S."/>
            <person name="Kuo A."/>
            <person name="Mondo S."/>
            <person name="Pangilinan J."/>
            <person name="Riley R."/>
            <person name="Labutti K."/>
            <person name="Andreopoulos B."/>
            <person name="Lipzen A."/>
            <person name="Chen C."/>
            <person name="Yanf M."/>
            <person name="Daum C."/>
            <person name="Ng V."/>
            <person name="Clum A."/>
            <person name="Steindorff A."/>
            <person name="Ohm R."/>
            <person name="Martin F."/>
            <person name="Silar P."/>
            <person name="Natvig D."/>
            <person name="Lalanne C."/>
            <person name="Gautier V."/>
            <person name="Ament-Velasquez S.L."/>
            <person name="Kruys A."/>
            <person name="Hutchinson M.I."/>
            <person name="Powell A.J."/>
            <person name="Barry K."/>
            <person name="Miller A.N."/>
            <person name="Grigoriev I.V."/>
            <person name="Debuchy R."/>
            <person name="Gladieux P."/>
            <person name="Thoren M.H."/>
            <person name="Johannesson H."/>
        </authorList>
    </citation>
    <scope>NUCLEOTIDE SEQUENCE</scope>
    <source>
        <strain evidence="2">CBS 118394</strain>
    </source>
</reference>
<accession>A0AAE0HUZ7</accession>
<gene>
    <name evidence="2" type="ORF">B0H66DRAFT_384504</name>
</gene>
<name>A0AAE0HUZ7_9PEZI</name>
<organism evidence="2 3">
    <name type="scientific">Apodospora peruviana</name>
    <dbReference type="NCBI Taxonomy" id="516989"/>
    <lineage>
        <taxon>Eukaryota</taxon>
        <taxon>Fungi</taxon>
        <taxon>Dikarya</taxon>
        <taxon>Ascomycota</taxon>
        <taxon>Pezizomycotina</taxon>
        <taxon>Sordariomycetes</taxon>
        <taxon>Sordariomycetidae</taxon>
        <taxon>Sordariales</taxon>
        <taxon>Lasiosphaeriaceae</taxon>
        <taxon>Apodospora</taxon>
    </lineage>
</organism>
<dbReference type="AlphaFoldDB" id="A0AAE0HUZ7"/>
<feature type="transmembrane region" description="Helical" evidence="1">
    <location>
        <begin position="73"/>
        <end position="94"/>
    </location>
</feature>
<keyword evidence="1" id="KW-1133">Transmembrane helix</keyword>
<reference evidence="2" key="1">
    <citation type="journal article" date="2023" name="Mol. Phylogenet. Evol.">
        <title>Genome-scale phylogeny and comparative genomics of the fungal order Sordariales.</title>
        <authorList>
            <person name="Hensen N."/>
            <person name="Bonometti L."/>
            <person name="Westerberg I."/>
            <person name="Brannstrom I.O."/>
            <person name="Guillou S."/>
            <person name="Cros-Aarteil S."/>
            <person name="Calhoun S."/>
            <person name="Haridas S."/>
            <person name="Kuo A."/>
            <person name="Mondo S."/>
            <person name="Pangilinan J."/>
            <person name="Riley R."/>
            <person name="LaButti K."/>
            <person name="Andreopoulos B."/>
            <person name="Lipzen A."/>
            <person name="Chen C."/>
            <person name="Yan M."/>
            <person name="Daum C."/>
            <person name="Ng V."/>
            <person name="Clum A."/>
            <person name="Steindorff A."/>
            <person name="Ohm R.A."/>
            <person name="Martin F."/>
            <person name="Silar P."/>
            <person name="Natvig D.O."/>
            <person name="Lalanne C."/>
            <person name="Gautier V."/>
            <person name="Ament-Velasquez S.L."/>
            <person name="Kruys A."/>
            <person name="Hutchinson M.I."/>
            <person name="Powell A.J."/>
            <person name="Barry K."/>
            <person name="Miller A.N."/>
            <person name="Grigoriev I.V."/>
            <person name="Debuchy R."/>
            <person name="Gladieux P."/>
            <person name="Hiltunen Thoren M."/>
            <person name="Johannesson H."/>
        </authorList>
    </citation>
    <scope>NUCLEOTIDE SEQUENCE</scope>
    <source>
        <strain evidence="2">CBS 118394</strain>
    </source>
</reference>
<evidence type="ECO:0000313" key="3">
    <source>
        <dbReference type="Proteomes" id="UP001283341"/>
    </source>
</evidence>
<evidence type="ECO:0000256" key="1">
    <source>
        <dbReference type="SAM" id="Phobius"/>
    </source>
</evidence>